<dbReference type="RefSeq" id="WP_002585715.1">
    <property type="nucleotide sequence ID" value="NZ_KB851021.1"/>
</dbReference>
<dbReference type="InterPro" id="IPR047708">
    <property type="entry name" value="CD1871A-like"/>
</dbReference>
<evidence type="ECO:0000313" key="1">
    <source>
        <dbReference type="EMBL" id="ENZ13683.1"/>
    </source>
</evidence>
<gene>
    <name evidence="1" type="ORF">HMPREF1090_02578</name>
</gene>
<dbReference type="Proteomes" id="UP000013085">
    <property type="component" value="Unassembled WGS sequence"/>
</dbReference>
<comment type="caution">
    <text evidence="1">The sequence shown here is derived from an EMBL/GenBank/DDBJ whole genome shotgun (WGS) entry which is preliminary data.</text>
</comment>
<dbReference type="GeneID" id="57963284"/>
<sequence length="49" mass="5374">MMDWCRQNKITVILLVLGVVFLCIGAAQGGYQDAFRKAVRVCLECIGIG</sequence>
<proteinExistence type="predicted"/>
<dbReference type="HOGENOM" id="CLU_209121_0_2_9"/>
<accession>A0A0E2HA88</accession>
<organism evidence="1 2">
    <name type="scientific">[Clostridium] clostridioforme 90A8</name>
    <dbReference type="NCBI Taxonomy" id="999408"/>
    <lineage>
        <taxon>Bacteria</taxon>
        <taxon>Bacillati</taxon>
        <taxon>Bacillota</taxon>
        <taxon>Clostridia</taxon>
        <taxon>Lachnospirales</taxon>
        <taxon>Lachnospiraceae</taxon>
        <taxon>Enterocloster</taxon>
    </lineage>
</organism>
<dbReference type="AlphaFoldDB" id="A0A0E2HA88"/>
<evidence type="ECO:0008006" key="3">
    <source>
        <dbReference type="Google" id="ProtNLM"/>
    </source>
</evidence>
<reference evidence="1 2" key="1">
    <citation type="submission" date="2013-01" db="EMBL/GenBank/DDBJ databases">
        <title>The Genome Sequence of Clostridium clostridioforme 90A8.</title>
        <authorList>
            <consortium name="The Broad Institute Genome Sequencing Platform"/>
            <person name="Earl A."/>
            <person name="Ward D."/>
            <person name="Feldgarden M."/>
            <person name="Gevers D."/>
            <person name="Courvalin P."/>
            <person name="Lambert T."/>
            <person name="Walker B."/>
            <person name="Young S.K."/>
            <person name="Zeng Q."/>
            <person name="Gargeya S."/>
            <person name="Fitzgerald M."/>
            <person name="Haas B."/>
            <person name="Abouelleil A."/>
            <person name="Alvarado L."/>
            <person name="Arachchi H.M."/>
            <person name="Berlin A.M."/>
            <person name="Chapman S.B."/>
            <person name="Dewar J."/>
            <person name="Goldberg J."/>
            <person name="Griggs A."/>
            <person name="Gujja S."/>
            <person name="Hansen M."/>
            <person name="Howarth C."/>
            <person name="Imamovic A."/>
            <person name="Larimer J."/>
            <person name="McCowan C."/>
            <person name="Murphy C."/>
            <person name="Neiman D."/>
            <person name="Pearson M."/>
            <person name="Priest M."/>
            <person name="Roberts A."/>
            <person name="Saif S."/>
            <person name="Shea T."/>
            <person name="Sisk P."/>
            <person name="Sykes S."/>
            <person name="Wortman J."/>
            <person name="Nusbaum C."/>
            <person name="Birren B."/>
        </authorList>
    </citation>
    <scope>NUCLEOTIDE SEQUENCE [LARGE SCALE GENOMIC DNA]</scope>
    <source>
        <strain evidence="1 2">90A8</strain>
    </source>
</reference>
<protein>
    <recommendedName>
        <fullName evidence="3">Thioredoxin</fullName>
    </recommendedName>
</protein>
<dbReference type="EMBL" id="AGYR01000029">
    <property type="protein sequence ID" value="ENZ13683.1"/>
    <property type="molecule type" value="Genomic_DNA"/>
</dbReference>
<name>A0A0E2HA88_9FIRM</name>
<dbReference type="PATRIC" id="fig|999408.3.peg.2785"/>
<dbReference type="NCBIfam" id="NF040920">
    <property type="entry name" value="CD1871A_fam"/>
    <property type="match status" value="1"/>
</dbReference>
<evidence type="ECO:0000313" key="2">
    <source>
        <dbReference type="Proteomes" id="UP000013085"/>
    </source>
</evidence>